<feature type="transmembrane region" description="Helical" evidence="7">
    <location>
        <begin position="109"/>
        <end position="133"/>
    </location>
</feature>
<keyword evidence="3" id="KW-1003">Cell membrane</keyword>
<dbReference type="OrthoDB" id="3524874at2"/>
<evidence type="ECO:0000313" key="9">
    <source>
        <dbReference type="EMBL" id="PRY02566.1"/>
    </source>
</evidence>
<reference evidence="9 10" key="1">
    <citation type="submission" date="2018-03" db="EMBL/GenBank/DDBJ databases">
        <title>Genomic Encyclopedia of Archaeal and Bacterial Type Strains, Phase II (KMG-II): from individual species to whole genera.</title>
        <authorList>
            <person name="Goeker M."/>
        </authorList>
    </citation>
    <scope>NUCLEOTIDE SEQUENCE [LARGE SCALE GENOMIC DNA]</scope>
    <source>
        <strain evidence="9 10">DSM 45601</strain>
    </source>
</reference>
<keyword evidence="5 7" id="KW-1133">Transmembrane helix</keyword>
<evidence type="ECO:0000256" key="3">
    <source>
        <dbReference type="ARBA" id="ARBA00022475"/>
    </source>
</evidence>
<evidence type="ECO:0000256" key="5">
    <source>
        <dbReference type="ARBA" id="ARBA00022989"/>
    </source>
</evidence>
<evidence type="ECO:0000256" key="7">
    <source>
        <dbReference type="RuleBase" id="RU363032"/>
    </source>
</evidence>
<dbReference type="CDD" id="cd06261">
    <property type="entry name" value="TM_PBP2"/>
    <property type="match status" value="1"/>
</dbReference>
<sequence length="279" mass="30699">MRRPGASRDTSRPLIFIALALVGLFWLFPLVWALFSSFKQRSDLFGYPPTLIPADPTVLNYVSLFERYPFVSWFLVSTVIAVVSTVITVFVCSLAGFGFAKYEFRGKRALFDIMFSSMAIPFAVIVVPLFIMLAKTGLAQPWFALIVPWVAPAFGIFMMRQFSEQAIPDEILNAARIDGAGEFTIFRSIVAPLLRPGLGALAVWSFLNAYNNFLWPLIVVGDPDMYTLPLGLQAIFGAEGRQYDIVLAGSILAAIPSVIVFIALRKQLIDGLAAGAVKS</sequence>
<dbReference type="GO" id="GO:0055085">
    <property type="term" value="P:transmembrane transport"/>
    <property type="evidence" value="ECO:0007669"/>
    <property type="project" value="InterPro"/>
</dbReference>
<comment type="similarity">
    <text evidence="7">Belongs to the binding-protein-dependent transport system permease family.</text>
</comment>
<comment type="subcellular location">
    <subcellularLocation>
        <location evidence="1 7">Cell membrane</location>
        <topology evidence="1 7">Multi-pass membrane protein</topology>
    </subcellularLocation>
</comment>
<evidence type="ECO:0000256" key="2">
    <source>
        <dbReference type="ARBA" id="ARBA00022448"/>
    </source>
</evidence>
<dbReference type="Proteomes" id="UP000237846">
    <property type="component" value="Unassembled WGS sequence"/>
</dbReference>
<keyword evidence="4 7" id="KW-0812">Transmembrane</keyword>
<dbReference type="GO" id="GO:0005886">
    <property type="term" value="C:plasma membrane"/>
    <property type="evidence" value="ECO:0007669"/>
    <property type="project" value="UniProtKB-SubCell"/>
</dbReference>
<feature type="transmembrane region" description="Helical" evidence="7">
    <location>
        <begin position="245"/>
        <end position="264"/>
    </location>
</feature>
<organism evidence="9 10">
    <name type="scientific">Allonocardiopsis opalescens</name>
    <dbReference type="NCBI Taxonomy" id="1144618"/>
    <lineage>
        <taxon>Bacteria</taxon>
        <taxon>Bacillati</taxon>
        <taxon>Actinomycetota</taxon>
        <taxon>Actinomycetes</taxon>
        <taxon>Streptosporangiales</taxon>
        <taxon>Allonocardiopsis</taxon>
    </lineage>
</organism>
<dbReference type="PROSITE" id="PS50928">
    <property type="entry name" value="ABC_TM1"/>
    <property type="match status" value="1"/>
</dbReference>
<feature type="transmembrane region" description="Helical" evidence="7">
    <location>
        <begin position="12"/>
        <end position="35"/>
    </location>
</feature>
<gene>
    <name evidence="9" type="ORF">CLV72_1011168</name>
</gene>
<keyword evidence="9" id="KW-0762">Sugar transport</keyword>
<feature type="transmembrane region" description="Helical" evidence="7">
    <location>
        <begin position="70"/>
        <end position="97"/>
    </location>
</feature>
<evidence type="ECO:0000256" key="1">
    <source>
        <dbReference type="ARBA" id="ARBA00004651"/>
    </source>
</evidence>
<accession>A0A2T0QF51</accession>
<evidence type="ECO:0000313" key="10">
    <source>
        <dbReference type="Proteomes" id="UP000237846"/>
    </source>
</evidence>
<dbReference type="Pfam" id="PF00528">
    <property type="entry name" value="BPD_transp_1"/>
    <property type="match status" value="1"/>
</dbReference>
<dbReference type="EMBL" id="PVZC01000001">
    <property type="protein sequence ID" value="PRY02566.1"/>
    <property type="molecule type" value="Genomic_DNA"/>
</dbReference>
<evidence type="ECO:0000256" key="4">
    <source>
        <dbReference type="ARBA" id="ARBA00022692"/>
    </source>
</evidence>
<keyword evidence="10" id="KW-1185">Reference proteome</keyword>
<name>A0A2T0QF51_9ACTN</name>
<evidence type="ECO:0000256" key="6">
    <source>
        <dbReference type="ARBA" id="ARBA00023136"/>
    </source>
</evidence>
<comment type="caution">
    <text evidence="9">The sequence shown here is derived from an EMBL/GenBank/DDBJ whole genome shotgun (WGS) entry which is preliminary data.</text>
</comment>
<evidence type="ECO:0000259" key="8">
    <source>
        <dbReference type="PROSITE" id="PS50928"/>
    </source>
</evidence>
<feature type="transmembrane region" description="Helical" evidence="7">
    <location>
        <begin position="197"/>
        <end position="218"/>
    </location>
</feature>
<dbReference type="SUPFAM" id="SSF161098">
    <property type="entry name" value="MetI-like"/>
    <property type="match status" value="1"/>
</dbReference>
<dbReference type="InterPro" id="IPR000515">
    <property type="entry name" value="MetI-like"/>
</dbReference>
<keyword evidence="6 7" id="KW-0472">Membrane</keyword>
<keyword evidence="2 7" id="KW-0813">Transport</keyword>
<proteinExistence type="inferred from homology"/>
<dbReference type="RefSeq" id="WP_106240346.1">
    <property type="nucleotide sequence ID" value="NZ_PVZC01000001.1"/>
</dbReference>
<protein>
    <submittedName>
        <fullName evidence="9">Multiple sugar transport system permease protein/arabinosaccharide transport system permease protein</fullName>
    </submittedName>
</protein>
<feature type="domain" description="ABC transmembrane type-1" evidence="8">
    <location>
        <begin position="74"/>
        <end position="264"/>
    </location>
</feature>
<dbReference type="PANTHER" id="PTHR43744">
    <property type="entry name" value="ABC TRANSPORTER PERMEASE PROTEIN MG189-RELATED-RELATED"/>
    <property type="match status" value="1"/>
</dbReference>
<dbReference type="AlphaFoldDB" id="A0A2T0QF51"/>
<dbReference type="PANTHER" id="PTHR43744:SF2">
    <property type="entry name" value="ARABINOOLIGOSACCHARIDES TRANSPORT SYSTEM PERMEASE PROTEIN ARAQ"/>
    <property type="match status" value="1"/>
</dbReference>
<feature type="transmembrane region" description="Helical" evidence="7">
    <location>
        <begin position="139"/>
        <end position="159"/>
    </location>
</feature>
<dbReference type="Gene3D" id="1.10.3720.10">
    <property type="entry name" value="MetI-like"/>
    <property type="match status" value="1"/>
</dbReference>
<dbReference type="InterPro" id="IPR035906">
    <property type="entry name" value="MetI-like_sf"/>
</dbReference>